<organism evidence="1">
    <name type="scientific">Rhizophora mucronata</name>
    <name type="common">Asiatic mangrove</name>
    <dbReference type="NCBI Taxonomy" id="61149"/>
    <lineage>
        <taxon>Eukaryota</taxon>
        <taxon>Viridiplantae</taxon>
        <taxon>Streptophyta</taxon>
        <taxon>Embryophyta</taxon>
        <taxon>Tracheophyta</taxon>
        <taxon>Spermatophyta</taxon>
        <taxon>Magnoliopsida</taxon>
        <taxon>eudicotyledons</taxon>
        <taxon>Gunneridae</taxon>
        <taxon>Pentapetalae</taxon>
        <taxon>rosids</taxon>
        <taxon>fabids</taxon>
        <taxon>Malpighiales</taxon>
        <taxon>Rhizophoraceae</taxon>
        <taxon>Rhizophora</taxon>
    </lineage>
</organism>
<sequence>MFIAISGSLVFFLTNYTSIQTLQGPRTSGFIFKWKLIYWNLERF</sequence>
<evidence type="ECO:0000313" key="1">
    <source>
        <dbReference type="EMBL" id="MBX38882.1"/>
    </source>
</evidence>
<accession>A0A2P2N8V5</accession>
<reference evidence="1" key="1">
    <citation type="submission" date="2018-02" db="EMBL/GenBank/DDBJ databases">
        <title>Rhizophora mucronata_Transcriptome.</title>
        <authorList>
            <person name="Meera S.P."/>
            <person name="Sreeshan A."/>
            <person name="Augustine A."/>
        </authorList>
    </citation>
    <scope>NUCLEOTIDE SEQUENCE</scope>
    <source>
        <tissue evidence="1">Leaf</tissue>
    </source>
</reference>
<protein>
    <submittedName>
        <fullName evidence="1">Uncharacterized protein</fullName>
    </submittedName>
</protein>
<name>A0A2P2N8V5_RHIMU</name>
<dbReference type="AlphaFoldDB" id="A0A2P2N8V5"/>
<dbReference type="EMBL" id="GGEC01058398">
    <property type="protein sequence ID" value="MBX38882.1"/>
    <property type="molecule type" value="Transcribed_RNA"/>
</dbReference>
<proteinExistence type="predicted"/>